<dbReference type="EMBL" id="KB097495">
    <property type="protein sequence ID" value="ESN96049.1"/>
    <property type="molecule type" value="Genomic_DNA"/>
</dbReference>
<gene>
    <name evidence="3" type="primary">20196850</name>
    <name evidence="2" type="ORF">HELRODRAFT_146853</name>
</gene>
<reference evidence="4" key="1">
    <citation type="submission" date="2012-12" db="EMBL/GenBank/DDBJ databases">
        <authorList>
            <person name="Hellsten U."/>
            <person name="Grimwood J."/>
            <person name="Chapman J.A."/>
            <person name="Shapiro H."/>
            <person name="Aerts A."/>
            <person name="Otillar R.P."/>
            <person name="Terry A.Y."/>
            <person name="Boore J.L."/>
            <person name="Simakov O."/>
            <person name="Marletaz F."/>
            <person name="Cho S.-J."/>
            <person name="Edsinger-Gonzales E."/>
            <person name="Havlak P."/>
            <person name="Kuo D.-H."/>
            <person name="Larsson T."/>
            <person name="Lv J."/>
            <person name="Arendt D."/>
            <person name="Savage R."/>
            <person name="Osoegawa K."/>
            <person name="de Jong P."/>
            <person name="Lindberg D.R."/>
            <person name="Seaver E.C."/>
            <person name="Weisblat D.A."/>
            <person name="Putnam N.H."/>
            <person name="Grigoriev I.V."/>
            <person name="Rokhsar D.S."/>
        </authorList>
    </citation>
    <scope>NUCLEOTIDE SEQUENCE</scope>
</reference>
<dbReference type="AlphaFoldDB" id="T1EJV0"/>
<keyword evidence="4" id="KW-1185">Reference proteome</keyword>
<name>T1EJV0_HELRO</name>
<dbReference type="Pfam" id="PF00566">
    <property type="entry name" value="RabGAP-TBC"/>
    <property type="match status" value="1"/>
</dbReference>
<dbReference type="SUPFAM" id="SSF47923">
    <property type="entry name" value="Ypt/Rab-GAP domain of gyp1p"/>
    <property type="match status" value="1"/>
</dbReference>
<evidence type="ECO:0000259" key="1">
    <source>
        <dbReference type="PROSITE" id="PS50086"/>
    </source>
</evidence>
<dbReference type="InterPro" id="IPR035969">
    <property type="entry name" value="Rab-GAP_TBC_sf"/>
</dbReference>
<organism evidence="3 4">
    <name type="scientific">Helobdella robusta</name>
    <name type="common">Californian leech</name>
    <dbReference type="NCBI Taxonomy" id="6412"/>
    <lineage>
        <taxon>Eukaryota</taxon>
        <taxon>Metazoa</taxon>
        <taxon>Spiralia</taxon>
        <taxon>Lophotrochozoa</taxon>
        <taxon>Annelida</taxon>
        <taxon>Clitellata</taxon>
        <taxon>Hirudinea</taxon>
        <taxon>Rhynchobdellida</taxon>
        <taxon>Glossiphoniidae</taxon>
        <taxon>Helobdella</taxon>
    </lineage>
</organism>
<proteinExistence type="predicted"/>
<dbReference type="OMA" id="MANTHMV"/>
<feature type="domain" description="Rab-GAP TBC" evidence="1">
    <location>
        <begin position="1"/>
        <end position="62"/>
    </location>
</feature>
<dbReference type="KEGG" id="hro:HELRODRAFT_146853"/>
<dbReference type="InterPro" id="IPR000195">
    <property type="entry name" value="Rab-GAP-TBC_dom"/>
</dbReference>
<dbReference type="GO" id="GO:0019899">
    <property type="term" value="F:enzyme binding"/>
    <property type="evidence" value="ECO:0007669"/>
    <property type="project" value="UniProtKB-ARBA"/>
</dbReference>
<dbReference type="PROSITE" id="PS50086">
    <property type="entry name" value="TBC_RABGAP"/>
    <property type="match status" value="1"/>
</dbReference>
<dbReference type="PANTHER" id="PTHR47219">
    <property type="entry name" value="RAB GTPASE-ACTIVATING PROTEIN 1-LIKE"/>
    <property type="match status" value="1"/>
</dbReference>
<evidence type="ECO:0000313" key="3">
    <source>
        <dbReference type="EnsemblMetazoa" id="HelroP146853"/>
    </source>
</evidence>
<dbReference type="HOGENOM" id="CLU_091563_1_0_1"/>
<dbReference type="STRING" id="6412.T1EJV0"/>
<reference evidence="2 4" key="2">
    <citation type="journal article" date="2013" name="Nature">
        <title>Insights into bilaterian evolution from three spiralian genomes.</title>
        <authorList>
            <person name="Simakov O."/>
            <person name="Marletaz F."/>
            <person name="Cho S.J."/>
            <person name="Edsinger-Gonzales E."/>
            <person name="Havlak P."/>
            <person name="Hellsten U."/>
            <person name="Kuo D.H."/>
            <person name="Larsson T."/>
            <person name="Lv J."/>
            <person name="Arendt D."/>
            <person name="Savage R."/>
            <person name="Osoegawa K."/>
            <person name="de Jong P."/>
            <person name="Grimwood J."/>
            <person name="Chapman J.A."/>
            <person name="Shapiro H."/>
            <person name="Aerts A."/>
            <person name="Otillar R.P."/>
            <person name="Terry A.Y."/>
            <person name="Boore J.L."/>
            <person name="Grigoriev I.V."/>
            <person name="Lindberg D.R."/>
            <person name="Seaver E.C."/>
            <person name="Weisblat D.A."/>
            <person name="Putnam N.H."/>
            <person name="Rokhsar D.S."/>
        </authorList>
    </citation>
    <scope>NUCLEOTIDE SEQUENCE</scope>
</reference>
<dbReference type="Proteomes" id="UP000015101">
    <property type="component" value="Unassembled WGS sequence"/>
</dbReference>
<dbReference type="OrthoDB" id="294251at2759"/>
<reference evidence="3" key="3">
    <citation type="submission" date="2015-06" db="UniProtKB">
        <authorList>
            <consortium name="EnsemblMetazoa"/>
        </authorList>
    </citation>
    <scope>IDENTIFICATION</scope>
</reference>
<dbReference type="GO" id="GO:0016192">
    <property type="term" value="P:vesicle-mediated transport"/>
    <property type="evidence" value="ECO:0007669"/>
    <property type="project" value="UniProtKB-ARBA"/>
</dbReference>
<sequence length="125" mass="14917">MTIYYNAFNYFFKYNLPKLYKHFTDQKLTADLYIIDWIFSIYSRCLNLDLASRVWDVFFRDGEQFLFRTALGILKLFQSELLDMDFIAMAQFLSRPPEAKVGQVELFRSIEGIAVETRNHSFKQI</sequence>
<protein>
    <recommendedName>
        <fullName evidence="1">Rab-GAP TBC domain-containing protein</fullName>
    </recommendedName>
</protein>
<dbReference type="InParanoid" id="T1EJV0"/>
<evidence type="ECO:0000313" key="4">
    <source>
        <dbReference type="Proteomes" id="UP000015101"/>
    </source>
</evidence>
<dbReference type="InterPro" id="IPR050302">
    <property type="entry name" value="Rab_GAP_TBC_domain"/>
</dbReference>
<dbReference type="PANTHER" id="PTHR47219:SF15">
    <property type="entry name" value="TBC1 DOMAIN FAMILY MEMBER 12 ISOFORM X1"/>
    <property type="match status" value="1"/>
</dbReference>
<dbReference type="EMBL" id="AMQM01001286">
    <property type="status" value="NOT_ANNOTATED_CDS"/>
    <property type="molecule type" value="Genomic_DNA"/>
</dbReference>
<dbReference type="eggNOG" id="KOG2223">
    <property type="taxonomic scope" value="Eukaryota"/>
</dbReference>
<dbReference type="Gene3D" id="1.10.472.80">
    <property type="entry name" value="Ypt/Rab-GAP domain of gyp1p, domain 3"/>
    <property type="match status" value="1"/>
</dbReference>
<dbReference type="GO" id="GO:0031410">
    <property type="term" value="C:cytoplasmic vesicle"/>
    <property type="evidence" value="ECO:0007669"/>
    <property type="project" value="UniProtKB-ARBA"/>
</dbReference>
<evidence type="ECO:0000313" key="2">
    <source>
        <dbReference type="EMBL" id="ESN96049.1"/>
    </source>
</evidence>
<dbReference type="RefSeq" id="XP_009025306.1">
    <property type="nucleotide sequence ID" value="XM_009027058.1"/>
</dbReference>
<dbReference type="GeneID" id="20196850"/>
<accession>T1EJV0</accession>
<dbReference type="FunFam" id="1.10.472.80:FF:000006">
    <property type="entry name" value="TBC1 domain family member 14"/>
    <property type="match status" value="1"/>
</dbReference>
<dbReference type="CTD" id="20196850"/>
<dbReference type="EnsemblMetazoa" id="HelroT146853">
    <property type="protein sequence ID" value="HelroP146853"/>
    <property type="gene ID" value="HelroG146853"/>
</dbReference>
<dbReference type="GO" id="GO:0005773">
    <property type="term" value="C:vacuole"/>
    <property type="evidence" value="ECO:0007669"/>
    <property type="project" value="UniProtKB-ARBA"/>
</dbReference>